<gene>
    <name evidence="14" type="primary">ndr2</name>
</gene>
<dbReference type="InterPro" id="IPR029034">
    <property type="entry name" value="Cystine-knot_cytokine"/>
</dbReference>
<keyword evidence="6 12" id="KW-0732">Signal</keyword>
<accession>A0A8C4XE92</accession>
<evidence type="ECO:0000256" key="8">
    <source>
        <dbReference type="ARBA" id="ARBA00023157"/>
    </source>
</evidence>
<comment type="similarity">
    <text evidence="2 10">Belongs to the TGF-beta family.</text>
</comment>
<organism evidence="14 15">
    <name type="scientific">Erpetoichthys calabaricus</name>
    <name type="common">Rope fish</name>
    <name type="synonym">Calamoichthys calabaricus</name>
    <dbReference type="NCBI Taxonomy" id="27687"/>
    <lineage>
        <taxon>Eukaryota</taxon>
        <taxon>Metazoa</taxon>
        <taxon>Chordata</taxon>
        <taxon>Craniata</taxon>
        <taxon>Vertebrata</taxon>
        <taxon>Euteleostomi</taxon>
        <taxon>Actinopterygii</taxon>
        <taxon>Polypteriformes</taxon>
        <taxon>Polypteridae</taxon>
        <taxon>Erpetoichthys</taxon>
    </lineage>
</organism>
<reference evidence="14" key="3">
    <citation type="submission" date="2025-09" db="UniProtKB">
        <authorList>
            <consortium name="Ensembl"/>
        </authorList>
    </citation>
    <scope>IDENTIFICATION</scope>
</reference>
<name>A0A8C4XE92_ERPCA</name>
<dbReference type="InterPro" id="IPR017948">
    <property type="entry name" value="TGFb_CS"/>
</dbReference>
<feature type="region of interest" description="Disordered" evidence="11">
    <location>
        <begin position="260"/>
        <end position="288"/>
    </location>
</feature>
<dbReference type="PROSITE" id="PS00250">
    <property type="entry name" value="TGF_BETA_1"/>
    <property type="match status" value="1"/>
</dbReference>
<dbReference type="OrthoDB" id="5949851at2759"/>
<dbReference type="Pfam" id="PF00019">
    <property type="entry name" value="TGF_beta"/>
    <property type="match status" value="1"/>
</dbReference>
<dbReference type="GO" id="GO:0005615">
    <property type="term" value="C:extracellular space"/>
    <property type="evidence" value="ECO:0007669"/>
    <property type="project" value="TreeGrafter"/>
</dbReference>
<evidence type="ECO:0000256" key="4">
    <source>
        <dbReference type="ARBA" id="ARBA00022525"/>
    </source>
</evidence>
<feature type="region of interest" description="Disordered" evidence="11">
    <location>
        <begin position="188"/>
        <end position="214"/>
    </location>
</feature>
<dbReference type="InterPro" id="IPR015615">
    <property type="entry name" value="TGF-beta-rel"/>
</dbReference>
<reference evidence="14" key="2">
    <citation type="submission" date="2025-08" db="UniProtKB">
        <authorList>
            <consortium name="Ensembl"/>
        </authorList>
    </citation>
    <scope>IDENTIFICATION</scope>
</reference>
<evidence type="ECO:0000313" key="14">
    <source>
        <dbReference type="Ensembl" id="ENSECRP00000025529.1"/>
    </source>
</evidence>
<dbReference type="SUPFAM" id="SSF57501">
    <property type="entry name" value="Cystine-knot cytokines"/>
    <property type="match status" value="1"/>
</dbReference>
<evidence type="ECO:0000256" key="1">
    <source>
        <dbReference type="ARBA" id="ARBA00004613"/>
    </source>
</evidence>
<dbReference type="SMART" id="SM00204">
    <property type="entry name" value="TGFB"/>
    <property type="match status" value="1"/>
</dbReference>
<proteinExistence type="inferred from homology"/>
<feature type="region of interest" description="Disordered" evidence="11">
    <location>
        <begin position="24"/>
        <end position="43"/>
    </location>
</feature>
<dbReference type="GeneTree" id="ENSGT00940000165641"/>
<dbReference type="FunFam" id="2.10.90.10:FF:000026">
    <property type="entry name" value="Nodal homolog 3-A"/>
    <property type="match status" value="1"/>
</dbReference>
<dbReference type="RefSeq" id="XP_028648639.1">
    <property type="nucleotide sequence ID" value="XM_028792806.2"/>
</dbReference>
<keyword evidence="15" id="KW-1185">Reference proteome</keyword>
<evidence type="ECO:0000259" key="13">
    <source>
        <dbReference type="PROSITE" id="PS51362"/>
    </source>
</evidence>
<dbReference type="Gene3D" id="2.10.90.10">
    <property type="entry name" value="Cystine-knot cytokines"/>
    <property type="match status" value="1"/>
</dbReference>
<dbReference type="InterPro" id="IPR001111">
    <property type="entry name" value="TGF-b_propeptide"/>
</dbReference>
<dbReference type="Proteomes" id="UP000694620">
    <property type="component" value="Chromosome 2"/>
</dbReference>
<keyword evidence="5" id="KW-0165">Cleavage on pair of basic residues</keyword>
<dbReference type="GO" id="GO:0005125">
    <property type="term" value="F:cytokine activity"/>
    <property type="evidence" value="ECO:0007669"/>
    <property type="project" value="TreeGrafter"/>
</dbReference>
<feature type="compositionally biased region" description="Polar residues" evidence="11">
    <location>
        <begin position="199"/>
        <end position="209"/>
    </location>
</feature>
<protein>
    <submittedName>
        <fullName evidence="14">Nodal-related 2</fullName>
    </submittedName>
</protein>
<evidence type="ECO:0000256" key="3">
    <source>
        <dbReference type="ARBA" id="ARBA00022473"/>
    </source>
</evidence>
<comment type="subcellular location">
    <subcellularLocation>
        <location evidence="1">Secreted</location>
    </subcellularLocation>
</comment>
<evidence type="ECO:0000256" key="9">
    <source>
        <dbReference type="ARBA" id="ARBA00023180"/>
    </source>
</evidence>
<evidence type="ECO:0000256" key="7">
    <source>
        <dbReference type="ARBA" id="ARBA00023030"/>
    </source>
</evidence>
<dbReference type="GO" id="GO:0008083">
    <property type="term" value="F:growth factor activity"/>
    <property type="evidence" value="ECO:0007669"/>
    <property type="project" value="UniProtKB-KW"/>
</dbReference>
<keyword evidence="8" id="KW-1015">Disulfide bond</keyword>
<dbReference type="Ensembl" id="ENSECRT00000026070.1">
    <property type="protein sequence ID" value="ENSECRP00000025529.1"/>
    <property type="gene ID" value="ENSECRG00000017261.1"/>
</dbReference>
<sequence>MHVLGLLFAFLSTLWTVYGTHQTEDGYSQSSSRTSLSKRSPVNHLPPYMMHLYRSFKSTSPSGTFKSDLKPAAKVADTVRSIIAKSFEREGSRWIATFDLSSLPTDEELQIAEFRVRVPRFTTAADFTVEIHHQHEHSCKKNHTCQNQQQICFFSASSAINSSTSWKVYNITDLFISWFTLGHPNTPEQQNVKKDRYVQRNSQQPSQNRPLPESLQGAHAINDRVLLVIFSKVKPKEGPLATSSLLRTAEQSKFVLPAEDEEIRLPKRHKRNRKQRDPPRKIQGKTISKPCHKEDLHVDFNQIGWGSWIVFPKKYNAYRCEGECPSPVGEDFNPTNHAYMQSLLKHYHPDKVPSPCCVPTKMSPLSMLYYENGEVMLRHHEDMIVEECGCH</sequence>
<keyword evidence="3" id="KW-0217">Developmental protein</keyword>
<evidence type="ECO:0000313" key="15">
    <source>
        <dbReference type="Proteomes" id="UP000694620"/>
    </source>
</evidence>
<keyword evidence="4" id="KW-0964">Secreted</keyword>
<dbReference type="PANTHER" id="PTHR11848">
    <property type="entry name" value="TGF-BETA FAMILY"/>
    <property type="match status" value="1"/>
</dbReference>
<dbReference type="InterPro" id="IPR001839">
    <property type="entry name" value="TGF-b_C"/>
</dbReference>
<evidence type="ECO:0000256" key="10">
    <source>
        <dbReference type="RuleBase" id="RU000354"/>
    </source>
</evidence>
<feature type="signal peptide" evidence="12">
    <location>
        <begin position="1"/>
        <end position="19"/>
    </location>
</feature>
<dbReference type="Gene3D" id="2.60.120.970">
    <property type="match status" value="1"/>
</dbReference>
<evidence type="ECO:0000256" key="11">
    <source>
        <dbReference type="SAM" id="MobiDB-lite"/>
    </source>
</evidence>
<dbReference type="Pfam" id="PF00688">
    <property type="entry name" value="TGFb_propeptide"/>
    <property type="match status" value="1"/>
</dbReference>
<keyword evidence="7 10" id="KW-0339">Growth factor</keyword>
<feature type="compositionally biased region" description="Low complexity" evidence="11">
    <location>
        <begin position="28"/>
        <end position="40"/>
    </location>
</feature>
<evidence type="ECO:0000256" key="6">
    <source>
        <dbReference type="ARBA" id="ARBA00022729"/>
    </source>
</evidence>
<dbReference type="AlphaFoldDB" id="A0A8C4XE92"/>
<reference evidence="14" key="1">
    <citation type="submission" date="2021-06" db="EMBL/GenBank/DDBJ databases">
        <authorList>
            <consortium name="Wellcome Sanger Institute Data Sharing"/>
        </authorList>
    </citation>
    <scope>NUCLEOTIDE SEQUENCE [LARGE SCALE GENOMIC DNA]</scope>
</reference>
<evidence type="ECO:0000256" key="12">
    <source>
        <dbReference type="SAM" id="SignalP"/>
    </source>
</evidence>
<evidence type="ECO:0000256" key="5">
    <source>
        <dbReference type="ARBA" id="ARBA00022685"/>
    </source>
</evidence>
<evidence type="ECO:0000256" key="2">
    <source>
        <dbReference type="ARBA" id="ARBA00006656"/>
    </source>
</evidence>
<dbReference type="CDD" id="cd13759">
    <property type="entry name" value="TGF_beta_NODAL"/>
    <property type="match status" value="1"/>
</dbReference>
<feature type="domain" description="TGF-beta family profile" evidence="13">
    <location>
        <begin position="268"/>
        <end position="391"/>
    </location>
</feature>
<feature type="chain" id="PRO_5034709756" evidence="12">
    <location>
        <begin position="20"/>
        <end position="391"/>
    </location>
</feature>
<dbReference type="PROSITE" id="PS51362">
    <property type="entry name" value="TGF_BETA_2"/>
    <property type="match status" value="1"/>
</dbReference>
<keyword evidence="9" id="KW-0325">Glycoprotein</keyword>
<dbReference type="GeneID" id="114644817"/>
<dbReference type="PANTHER" id="PTHR11848:SF272">
    <property type="entry name" value="CYCLOPS"/>
    <property type="match status" value="1"/>
</dbReference>